<dbReference type="SUPFAM" id="SSF101936">
    <property type="entry name" value="DNA-binding pseudobarrel domain"/>
    <property type="match status" value="1"/>
</dbReference>
<feature type="region of interest" description="Disordered" evidence="6">
    <location>
        <begin position="111"/>
        <end position="134"/>
    </location>
</feature>
<evidence type="ECO:0000256" key="6">
    <source>
        <dbReference type="SAM" id="MobiDB-lite"/>
    </source>
</evidence>
<protein>
    <recommendedName>
        <fullName evidence="8">TF-B3 domain-containing protein</fullName>
    </recommendedName>
</protein>
<organism evidence="7">
    <name type="scientific">Fagus sylvatica</name>
    <name type="common">Beechnut</name>
    <dbReference type="NCBI Taxonomy" id="28930"/>
    <lineage>
        <taxon>Eukaryota</taxon>
        <taxon>Viridiplantae</taxon>
        <taxon>Streptophyta</taxon>
        <taxon>Embryophyta</taxon>
        <taxon>Tracheophyta</taxon>
        <taxon>Spermatophyta</taxon>
        <taxon>Magnoliopsida</taxon>
        <taxon>eudicotyledons</taxon>
        <taxon>Gunneridae</taxon>
        <taxon>Pentapetalae</taxon>
        <taxon>rosids</taxon>
        <taxon>fabids</taxon>
        <taxon>Fagales</taxon>
        <taxon>Fagaceae</taxon>
        <taxon>Fagus</taxon>
    </lineage>
</organism>
<gene>
    <name evidence="7" type="ORF">FSB_LOCUS50978</name>
</gene>
<keyword evidence="3" id="KW-0238">DNA-binding</keyword>
<name>A0A2N9IAY1_FAGSY</name>
<keyword evidence="5" id="KW-0539">Nucleus</keyword>
<dbReference type="GO" id="GO:0003677">
    <property type="term" value="F:DNA binding"/>
    <property type="evidence" value="ECO:0007669"/>
    <property type="project" value="UniProtKB-KW"/>
</dbReference>
<dbReference type="Pfam" id="PF03754">
    <property type="entry name" value="At2g31720-like"/>
    <property type="match status" value="1"/>
</dbReference>
<dbReference type="PANTHER" id="PTHR31541">
    <property type="entry name" value="B3 DOMAIN PLANT PROTEIN-RELATED"/>
    <property type="match status" value="1"/>
</dbReference>
<dbReference type="GO" id="GO:0005634">
    <property type="term" value="C:nucleus"/>
    <property type="evidence" value="ECO:0007669"/>
    <property type="project" value="UniProtKB-SubCell"/>
</dbReference>
<dbReference type="EMBL" id="OIVN01005558">
    <property type="protein sequence ID" value="SPD23096.1"/>
    <property type="molecule type" value="Genomic_DNA"/>
</dbReference>
<dbReference type="AlphaFoldDB" id="A0A2N9IAY1"/>
<reference evidence="7" key="1">
    <citation type="submission" date="2018-02" db="EMBL/GenBank/DDBJ databases">
        <authorList>
            <person name="Cohen D.B."/>
            <person name="Kent A.D."/>
        </authorList>
    </citation>
    <scope>NUCLEOTIDE SEQUENCE</scope>
</reference>
<evidence type="ECO:0000256" key="4">
    <source>
        <dbReference type="ARBA" id="ARBA00023163"/>
    </source>
</evidence>
<dbReference type="Gene3D" id="2.40.330.10">
    <property type="entry name" value="DNA-binding pseudobarrel domain"/>
    <property type="match status" value="1"/>
</dbReference>
<evidence type="ECO:0000313" key="7">
    <source>
        <dbReference type="EMBL" id="SPD23096.1"/>
    </source>
</evidence>
<proteinExistence type="predicted"/>
<keyword evidence="2" id="KW-0805">Transcription regulation</keyword>
<dbReference type="InterPro" id="IPR015300">
    <property type="entry name" value="DNA-bd_pseudobarrel_sf"/>
</dbReference>
<accession>A0A2N9IAY1</accession>
<dbReference type="InterPro" id="IPR005508">
    <property type="entry name" value="At2g31720-like"/>
</dbReference>
<dbReference type="PANTHER" id="PTHR31541:SF25">
    <property type="entry name" value="GAMMA-GLIADIN B"/>
    <property type="match status" value="1"/>
</dbReference>
<keyword evidence="4" id="KW-0804">Transcription</keyword>
<evidence type="ECO:0000256" key="3">
    <source>
        <dbReference type="ARBA" id="ARBA00023125"/>
    </source>
</evidence>
<evidence type="ECO:0000256" key="5">
    <source>
        <dbReference type="ARBA" id="ARBA00023242"/>
    </source>
</evidence>
<evidence type="ECO:0008006" key="8">
    <source>
        <dbReference type="Google" id="ProtNLM"/>
    </source>
</evidence>
<sequence>MVTSNDFKGLYIDPSWSPFENLLLLADVAAQKYEEEKSMTNETVRVKASELLMKQNRLNKPRILDSHGYSYEDHQNQNLNGASSSMQSQTCWVPRPPLSKNLETKEQKCIRNAPRTRKRRANQQAGPEPPPDIPMEFKDIIMAKNGRDLKLVIQKKLYPSDLEDSYARLSIPKGQMRAEFLSEEDQMNLQQKEADGVRCKGMNVPLIEPCLEESTISLKRWKIGSGISYMLSSPWNHVVANNGLKCEDIIQLWSFKVGHKPCLALIKL</sequence>
<evidence type="ECO:0000256" key="1">
    <source>
        <dbReference type="ARBA" id="ARBA00004123"/>
    </source>
</evidence>
<evidence type="ECO:0000256" key="2">
    <source>
        <dbReference type="ARBA" id="ARBA00023015"/>
    </source>
</evidence>
<comment type="subcellular location">
    <subcellularLocation>
        <location evidence="1">Nucleus</location>
    </subcellularLocation>
</comment>